<name>A0A9X2XMR6_9BACT</name>
<dbReference type="GO" id="GO:0080120">
    <property type="term" value="P:CAAX-box protein maturation"/>
    <property type="evidence" value="ECO:0007669"/>
    <property type="project" value="UniProtKB-ARBA"/>
</dbReference>
<comment type="caution">
    <text evidence="3">The sequence shown here is derived from an EMBL/GenBank/DDBJ whole genome shotgun (WGS) entry which is preliminary data.</text>
</comment>
<organism evidence="3 4">
    <name type="scientific">Paraflavisolibacter caeni</name>
    <dbReference type="NCBI Taxonomy" id="2982496"/>
    <lineage>
        <taxon>Bacteria</taxon>
        <taxon>Pseudomonadati</taxon>
        <taxon>Bacteroidota</taxon>
        <taxon>Chitinophagia</taxon>
        <taxon>Chitinophagales</taxon>
        <taxon>Chitinophagaceae</taxon>
        <taxon>Paraflavisolibacter</taxon>
    </lineage>
</organism>
<dbReference type="EMBL" id="JAOTIF010000001">
    <property type="protein sequence ID" value="MCU7547678.1"/>
    <property type="molecule type" value="Genomic_DNA"/>
</dbReference>
<gene>
    <name evidence="3" type="ORF">OCK74_01070</name>
</gene>
<evidence type="ECO:0000313" key="3">
    <source>
        <dbReference type="EMBL" id="MCU7547678.1"/>
    </source>
</evidence>
<feature type="transmembrane region" description="Helical" evidence="1">
    <location>
        <begin position="12"/>
        <end position="45"/>
    </location>
</feature>
<dbReference type="InterPro" id="IPR003675">
    <property type="entry name" value="Rce1/LyrA-like_dom"/>
</dbReference>
<evidence type="ECO:0000256" key="1">
    <source>
        <dbReference type="SAM" id="Phobius"/>
    </source>
</evidence>
<keyword evidence="3" id="KW-0378">Hydrolase</keyword>
<evidence type="ECO:0000313" key="4">
    <source>
        <dbReference type="Proteomes" id="UP001155483"/>
    </source>
</evidence>
<feature type="transmembrane region" description="Helical" evidence="1">
    <location>
        <begin position="164"/>
        <end position="187"/>
    </location>
</feature>
<feature type="domain" description="CAAX prenyl protease 2/Lysostaphin resistance protein A-like" evidence="2">
    <location>
        <begin position="162"/>
        <end position="251"/>
    </location>
</feature>
<keyword evidence="1" id="KW-0812">Transmembrane</keyword>
<dbReference type="PANTHER" id="PTHR43592">
    <property type="entry name" value="CAAX AMINO TERMINAL PROTEASE"/>
    <property type="match status" value="1"/>
</dbReference>
<keyword evidence="1" id="KW-0472">Membrane</keyword>
<feature type="transmembrane region" description="Helical" evidence="1">
    <location>
        <begin position="232"/>
        <end position="256"/>
    </location>
</feature>
<dbReference type="Proteomes" id="UP001155483">
    <property type="component" value="Unassembled WGS sequence"/>
</dbReference>
<dbReference type="AlphaFoldDB" id="A0A9X2XMR6"/>
<dbReference type="RefSeq" id="WP_279295124.1">
    <property type="nucleotide sequence ID" value="NZ_JAOTIF010000001.1"/>
</dbReference>
<accession>A0A9X2XMR6</accession>
<feature type="transmembrane region" description="Helical" evidence="1">
    <location>
        <begin position="199"/>
        <end position="220"/>
    </location>
</feature>
<dbReference type="Pfam" id="PF02517">
    <property type="entry name" value="Rce1-like"/>
    <property type="match status" value="1"/>
</dbReference>
<sequence length="320" mass="36240">MQSYLKTRPVWIQLLLFLGMAFGTWTILSLTAGIIVTKITGISFLELSNMKNWDNSNLSNKVAVLRTLQLAQFLGLFLIPSLLFAYFSDPKPDRYIGLKKPSNHIFWLLGIGAMVISIPLVEYLGMLNRTFVFGPETQRWIQSKEEEALKLIQFMLSKHTPWQLILNLIFIAAFAAIGEELFFRGVLQRLFIKAFKNPWVGILVTAMIFSAFHFQFFGFLPRMALGVLLGMIYWFSGSLLTAIAAHFAYDALLVILAYLKPELAADAEATMFDQSNLASVALISAGIVGVIVWQMIKRSRSSYVDVYKHDTTKPHDFTFD</sequence>
<proteinExistence type="predicted"/>
<keyword evidence="3" id="KW-0645">Protease</keyword>
<keyword evidence="4" id="KW-1185">Reference proteome</keyword>
<keyword evidence="3" id="KW-0482">Metalloprotease</keyword>
<dbReference type="PANTHER" id="PTHR43592:SF15">
    <property type="entry name" value="CAAX AMINO TERMINAL PROTEASE FAMILY PROTEIN"/>
    <property type="match status" value="1"/>
</dbReference>
<dbReference type="GO" id="GO:0004175">
    <property type="term" value="F:endopeptidase activity"/>
    <property type="evidence" value="ECO:0007669"/>
    <property type="project" value="UniProtKB-ARBA"/>
</dbReference>
<evidence type="ECO:0000259" key="2">
    <source>
        <dbReference type="Pfam" id="PF02517"/>
    </source>
</evidence>
<feature type="transmembrane region" description="Helical" evidence="1">
    <location>
        <begin position="105"/>
        <end position="126"/>
    </location>
</feature>
<reference evidence="3" key="1">
    <citation type="submission" date="2022-09" db="EMBL/GenBank/DDBJ databases">
        <authorList>
            <person name="Yuan C."/>
            <person name="Ke Z."/>
        </authorList>
    </citation>
    <scope>NUCLEOTIDE SEQUENCE</scope>
    <source>
        <strain evidence="3">LB-8</strain>
    </source>
</reference>
<dbReference type="GO" id="GO:0008237">
    <property type="term" value="F:metallopeptidase activity"/>
    <property type="evidence" value="ECO:0007669"/>
    <property type="project" value="UniProtKB-KW"/>
</dbReference>
<protein>
    <submittedName>
        <fullName evidence="3">CPBP family intramembrane metalloprotease</fullName>
    </submittedName>
</protein>
<feature type="transmembrane region" description="Helical" evidence="1">
    <location>
        <begin position="65"/>
        <end position="85"/>
    </location>
</feature>
<reference evidence="3" key="2">
    <citation type="submission" date="2023-04" db="EMBL/GenBank/DDBJ databases">
        <title>Paracnuella aquatica gen. nov., sp. nov., a member of the family Chitinophagaceae isolated from a hot spring.</title>
        <authorList>
            <person name="Wang C."/>
        </authorList>
    </citation>
    <scope>NUCLEOTIDE SEQUENCE</scope>
    <source>
        <strain evidence="3">LB-8</strain>
    </source>
</reference>
<feature type="transmembrane region" description="Helical" evidence="1">
    <location>
        <begin position="277"/>
        <end position="296"/>
    </location>
</feature>
<keyword evidence="1" id="KW-1133">Transmembrane helix</keyword>